<dbReference type="Proteomes" id="UP000298030">
    <property type="component" value="Unassembled WGS sequence"/>
</dbReference>
<dbReference type="GO" id="GO:0005524">
    <property type="term" value="F:ATP binding"/>
    <property type="evidence" value="ECO:0007669"/>
    <property type="project" value="InterPro"/>
</dbReference>
<name>A0A4Y7SKC6_COPMI</name>
<dbReference type="PANTHER" id="PTHR44329">
    <property type="entry name" value="SERINE/THREONINE-PROTEIN KINASE TNNI3K-RELATED"/>
    <property type="match status" value="1"/>
</dbReference>
<feature type="compositionally biased region" description="Polar residues" evidence="1">
    <location>
        <begin position="294"/>
        <end position="305"/>
    </location>
</feature>
<accession>A0A4Y7SKC6</accession>
<organism evidence="3 4">
    <name type="scientific">Coprinellus micaceus</name>
    <name type="common">Glistening ink-cap mushroom</name>
    <name type="synonym">Coprinus micaceus</name>
    <dbReference type="NCBI Taxonomy" id="71717"/>
    <lineage>
        <taxon>Eukaryota</taxon>
        <taxon>Fungi</taxon>
        <taxon>Dikarya</taxon>
        <taxon>Basidiomycota</taxon>
        <taxon>Agaricomycotina</taxon>
        <taxon>Agaricomycetes</taxon>
        <taxon>Agaricomycetidae</taxon>
        <taxon>Agaricales</taxon>
        <taxon>Agaricineae</taxon>
        <taxon>Psathyrellaceae</taxon>
        <taxon>Coprinellus</taxon>
    </lineage>
</organism>
<evidence type="ECO:0000259" key="2">
    <source>
        <dbReference type="PROSITE" id="PS50011"/>
    </source>
</evidence>
<evidence type="ECO:0000313" key="3">
    <source>
        <dbReference type="EMBL" id="TEB22340.1"/>
    </source>
</evidence>
<dbReference type="SUPFAM" id="SSF56112">
    <property type="entry name" value="Protein kinase-like (PK-like)"/>
    <property type="match status" value="1"/>
</dbReference>
<proteinExistence type="predicted"/>
<reference evidence="3 4" key="1">
    <citation type="journal article" date="2019" name="Nat. Ecol. Evol.">
        <title>Megaphylogeny resolves global patterns of mushroom evolution.</title>
        <authorList>
            <person name="Varga T."/>
            <person name="Krizsan K."/>
            <person name="Foldi C."/>
            <person name="Dima B."/>
            <person name="Sanchez-Garcia M."/>
            <person name="Sanchez-Ramirez S."/>
            <person name="Szollosi G.J."/>
            <person name="Szarkandi J.G."/>
            <person name="Papp V."/>
            <person name="Albert L."/>
            <person name="Andreopoulos W."/>
            <person name="Angelini C."/>
            <person name="Antonin V."/>
            <person name="Barry K.W."/>
            <person name="Bougher N.L."/>
            <person name="Buchanan P."/>
            <person name="Buyck B."/>
            <person name="Bense V."/>
            <person name="Catcheside P."/>
            <person name="Chovatia M."/>
            <person name="Cooper J."/>
            <person name="Damon W."/>
            <person name="Desjardin D."/>
            <person name="Finy P."/>
            <person name="Geml J."/>
            <person name="Haridas S."/>
            <person name="Hughes K."/>
            <person name="Justo A."/>
            <person name="Karasinski D."/>
            <person name="Kautmanova I."/>
            <person name="Kiss B."/>
            <person name="Kocsube S."/>
            <person name="Kotiranta H."/>
            <person name="LaButti K.M."/>
            <person name="Lechner B.E."/>
            <person name="Liimatainen K."/>
            <person name="Lipzen A."/>
            <person name="Lukacs Z."/>
            <person name="Mihaltcheva S."/>
            <person name="Morgado L.N."/>
            <person name="Niskanen T."/>
            <person name="Noordeloos M.E."/>
            <person name="Ohm R.A."/>
            <person name="Ortiz-Santana B."/>
            <person name="Ovrebo C."/>
            <person name="Racz N."/>
            <person name="Riley R."/>
            <person name="Savchenko A."/>
            <person name="Shiryaev A."/>
            <person name="Soop K."/>
            <person name="Spirin V."/>
            <person name="Szebenyi C."/>
            <person name="Tomsovsky M."/>
            <person name="Tulloss R.E."/>
            <person name="Uehling J."/>
            <person name="Grigoriev I.V."/>
            <person name="Vagvolgyi C."/>
            <person name="Papp T."/>
            <person name="Martin F.M."/>
            <person name="Miettinen O."/>
            <person name="Hibbett D.S."/>
            <person name="Nagy L.G."/>
        </authorList>
    </citation>
    <scope>NUCLEOTIDE SEQUENCE [LARGE SCALE GENOMIC DNA]</scope>
    <source>
        <strain evidence="3 4">FP101781</strain>
    </source>
</reference>
<dbReference type="InterPro" id="IPR051681">
    <property type="entry name" value="Ser/Thr_Kinases-Pseudokinases"/>
</dbReference>
<dbReference type="InterPro" id="IPR011009">
    <property type="entry name" value="Kinase-like_dom_sf"/>
</dbReference>
<dbReference type="GO" id="GO:0004674">
    <property type="term" value="F:protein serine/threonine kinase activity"/>
    <property type="evidence" value="ECO:0007669"/>
    <property type="project" value="TreeGrafter"/>
</dbReference>
<dbReference type="EMBL" id="QPFP01000093">
    <property type="protein sequence ID" value="TEB22340.1"/>
    <property type="molecule type" value="Genomic_DNA"/>
</dbReference>
<feature type="domain" description="Protein kinase" evidence="2">
    <location>
        <begin position="25"/>
        <end position="290"/>
    </location>
</feature>
<keyword evidence="3" id="KW-0418">Kinase</keyword>
<gene>
    <name evidence="3" type="ORF">FA13DRAFT_1641601</name>
</gene>
<dbReference type="Gene3D" id="1.10.510.10">
    <property type="entry name" value="Transferase(Phosphotransferase) domain 1"/>
    <property type="match status" value="1"/>
</dbReference>
<sequence length="318" mass="34466">MGGLLCLSIARGEHPKALQLRVPVEKEAEPVEMGPSGELYRGRAFGGDAAIKVLKTYRSRNRVDFIKVMLSEVIISCYSQHPNILPCYGIYNPQSQAPVGLVSPWMGNGNVGDYLRGNPQANRLLLISDVAAGLSYLHDNGIVHGDLQGANVLVSASGRACISNFSLSTLSSHEKSSVGLDFGAIRWQAPELFAKLDSDEVRITTKSDIYSFGCVSYEIMTGNIPFYNIRKILAIPALVLAGARPQKPDAADPKYQAYGPTKRTWSFIETCWQQDADLRPTALELHHRALSSSVACPRPTQQSDDASLGISSPGCASE</sequence>
<dbReference type="Pfam" id="PF07714">
    <property type="entry name" value="PK_Tyr_Ser-Thr"/>
    <property type="match status" value="1"/>
</dbReference>
<dbReference type="AlphaFoldDB" id="A0A4Y7SKC6"/>
<evidence type="ECO:0000256" key="1">
    <source>
        <dbReference type="SAM" id="MobiDB-lite"/>
    </source>
</evidence>
<dbReference type="STRING" id="71717.A0A4Y7SKC6"/>
<dbReference type="InterPro" id="IPR001245">
    <property type="entry name" value="Ser-Thr/Tyr_kinase_cat_dom"/>
</dbReference>
<dbReference type="PROSITE" id="PS50011">
    <property type="entry name" value="PROTEIN_KINASE_DOM"/>
    <property type="match status" value="1"/>
</dbReference>
<keyword evidence="3" id="KW-0808">Transferase</keyword>
<feature type="region of interest" description="Disordered" evidence="1">
    <location>
        <begin position="294"/>
        <end position="318"/>
    </location>
</feature>
<comment type="caution">
    <text evidence="3">The sequence shown here is derived from an EMBL/GenBank/DDBJ whole genome shotgun (WGS) entry which is preliminary data.</text>
</comment>
<protein>
    <submittedName>
        <fullName evidence="3">Kinase-like protein</fullName>
    </submittedName>
</protein>
<evidence type="ECO:0000313" key="4">
    <source>
        <dbReference type="Proteomes" id="UP000298030"/>
    </source>
</evidence>
<keyword evidence="4" id="KW-1185">Reference proteome</keyword>
<dbReference type="InterPro" id="IPR000719">
    <property type="entry name" value="Prot_kinase_dom"/>
</dbReference>
<dbReference type="OrthoDB" id="4062651at2759"/>